<gene>
    <name evidence="3" type="ORF">BOVATA_032600</name>
</gene>
<name>A0A2H6KFK3_9APIC</name>
<keyword evidence="2" id="KW-0732">Signal</keyword>
<dbReference type="OrthoDB" id="365269at2759"/>
<feature type="transmembrane region" description="Helical" evidence="1">
    <location>
        <begin position="261"/>
        <end position="282"/>
    </location>
</feature>
<dbReference type="RefSeq" id="XP_028868010.1">
    <property type="nucleotide sequence ID" value="XM_029012177.1"/>
</dbReference>
<dbReference type="VEuPathDB" id="PiroplasmaDB:BOVATA_032600"/>
<dbReference type="EMBL" id="BDSA01000003">
    <property type="protein sequence ID" value="GBE61767.1"/>
    <property type="molecule type" value="Genomic_DNA"/>
</dbReference>
<dbReference type="AlphaFoldDB" id="A0A2H6KFK3"/>
<feature type="signal peptide" evidence="2">
    <location>
        <begin position="1"/>
        <end position="22"/>
    </location>
</feature>
<reference evidence="3 4" key="1">
    <citation type="journal article" date="2017" name="BMC Genomics">
        <title>Whole-genome assembly of Babesia ovata and comparative genomics between closely related pathogens.</title>
        <authorList>
            <person name="Yamagishi J."/>
            <person name="Asada M."/>
            <person name="Hakimi H."/>
            <person name="Tanaka T.Q."/>
            <person name="Sugimoto C."/>
            <person name="Kawazu S."/>
        </authorList>
    </citation>
    <scope>NUCLEOTIDE SEQUENCE [LARGE SCALE GENOMIC DNA]</scope>
    <source>
        <strain evidence="3 4">Miyake</strain>
    </source>
</reference>
<keyword evidence="1" id="KW-1133">Transmembrane helix</keyword>
<dbReference type="Proteomes" id="UP000236319">
    <property type="component" value="Unassembled WGS sequence"/>
</dbReference>
<feature type="chain" id="PRO_5014198557" evidence="2">
    <location>
        <begin position="23"/>
        <end position="302"/>
    </location>
</feature>
<protein>
    <submittedName>
        <fullName evidence="3">Cytochrome oxidase subunit I, putative</fullName>
    </submittedName>
</protein>
<evidence type="ECO:0000313" key="3">
    <source>
        <dbReference type="EMBL" id="GBE61767.1"/>
    </source>
</evidence>
<keyword evidence="1" id="KW-0812">Transmembrane</keyword>
<keyword evidence="1" id="KW-0472">Membrane</keyword>
<evidence type="ECO:0000313" key="4">
    <source>
        <dbReference type="Proteomes" id="UP000236319"/>
    </source>
</evidence>
<organism evidence="3 4">
    <name type="scientific">Babesia ovata</name>
    <dbReference type="NCBI Taxonomy" id="189622"/>
    <lineage>
        <taxon>Eukaryota</taxon>
        <taxon>Sar</taxon>
        <taxon>Alveolata</taxon>
        <taxon>Apicomplexa</taxon>
        <taxon>Aconoidasida</taxon>
        <taxon>Piroplasmida</taxon>
        <taxon>Babesiidae</taxon>
        <taxon>Babesia</taxon>
    </lineage>
</organism>
<evidence type="ECO:0000256" key="1">
    <source>
        <dbReference type="SAM" id="Phobius"/>
    </source>
</evidence>
<keyword evidence="4" id="KW-1185">Reference proteome</keyword>
<accession>A0A2H6KFK3</accession>
<comment type="caution">
    <text evidence="3">The sequence shown here is derived from an EMBL/GenBank/DDBJ whole genome shotgun (WGS) entry which is preliminary data.</text>
</comment>
<sequence length="302" mass="33250">MQAFQAVAAAVCLLAQYAAALAHNAHHNNPSSDLSAHNVGHRGAVDTTHLLATREPNTNQRVASHSNFIGPIFEWLSGEPATKVRNFTENVHSSAVEFTNIHRNKSIKKPFIEIQKSVAAYSDDQQRALVHFTLAQDTKAHSVRVASAKLTLKRLSDGDEYGAECPSKKIKITRINAPEGDAAKEPKTLGKTYTADVTDSDVTCDLTAMFTEDVAPADYHDFWLMLESEPMCYFTFDGKSANAYVALVLNKSITEVQQHQYSMMTPLALVGLVGLGTTIYLCTKNQTDYTYFQDQGEFIVDA</sequence>
<evidence type="ECO:0000256" key="2">
    <source>
        <dbReference type="SAM" id="SignalP"/>
    </source>
</evidence>
<proteinExistence type="predicted"/>
<dbReference type="GeneID" id="39875537"/>